<proteinExistence type="predicted"/>
<feature type="region of interest" description="Disordered" evidence="1">
    <location>
        <begin position="67"/>
        <end position="108"/>
    </location>
</feature>
<dbReference type="Proteomes" id="UP001459277">
    <property type="component" value="Unassembled WGS sequence"/>
</dbReference>
<protein>
    <recommendedName>
        <fullName evidence="2">NB-ARC domain-containing protein</fullName>
    </recommendedName>
</protein>
<dbReference type="InterPro" id="IPR027417">
    <property type="entry name" value="P-loop_NTPase"/>
</dbReference>
<dbReference type="Pfam" id="PF00931">
    <property type="entry name" value="NB-ARC"/>
    <property type="match status" value="1"/>
</dbReference>
<gene>
    <name evidence="3" type="ORF">SO802_021711</name>
</gene>
<accession>A0AAW2CFR0</accession>
<organism evidence="3 4">
    <name type="scientific">Lithocarpus litseifolius</name>
    <dbReference type="NCBI Taxonomy" id="425828"/>
    <lineage>
        <taxon>Eukaryota</taxon>
        <taxon>Viridiplantae</taxon>
        <taxon>Streptophyta</taxon>
        <taxon>Embryophyta</taxon>
        <taxon>Tracheophyta</taxon>
        <taxon>Spermatophyta</taxon>
        <taxon>Magnoliopsida</taxon>
        <taxon>eudicotyledons</taxon>
        <taxon>Gunneridae</taxon>
        <taxon>Pentapetalae</taxon>
        <taxon>rosids</taxon>
        <taxon>fabids</taxon>
        <taxon>Fagales</taxon>
        <taxon>Fagaceae</taxon>
        <taxon>Lithocarpus</taxon>
    </lineage>
</organism>
<dbReference type="EMBL" id="JAZDWU010000007">
    <property type="protein sequence ID" value="KAK9997025.1"/>
    <property type="molecule type" value="Genomic_DNA"/>
</dbReference>
<comment type="caution">
    <text evidence="3">The sequence shown here is derived from an EMBL/GenBank/DDBJ whole genome shotgun (WGS) entry which is preliminary data.</text>
</comment>
<evidence type="ECO:0000313" key="4">
    <source>
        <dbReference type="Proteomes" id="UP001459277"/>
    </source>
</evidence>
<name>A0AAW2CFR0_9ROSI</name>
<dbReference type="SUPFAM" id="SSF52540">
    <property type="entry name" value="P-loop containing nucleoside triphosphate hydrolases"/>
    <property type="match status" value="1"/>
</dbReference>
<dbReference type="AlphaFoldDB" id="A0AAW2CFR0"/>
<reference evidence="3 4" key="1">
    <citation type="submission" date="2024-01" db="EMBL/GenBank/DDBJ databases">
        <title>A telomere-to-telomere, gap-free genome of sweet tea (Lithocarpus litseifolius).</title>
        <authorList>
            <person name="Zhou J."/>
        </authorList>
    </citation>
    <scope>NUCLEOTIDE SEQUENCE [LARGE SCALE GENOMIC DNA]</scope>
    <source>
        <strain evidence="3">Zhou-2022a</strain>
        <tissue evidence="3">Leaf</tissue>
    </source>
</reference>
<sequence length="108" mass="12046">MARLQHDRAPNLATFVSSLDATIGSRVILTTRHFNVASEADPWSSQLNLRQLTEEESWVLFLKNVGSRRSPENSSDLKQLPGRNFGNMSRFASGGPPTGRTIVNHRIK</sequence>
<dbReference type="GO" id="GO:0043531">
    <property type="term" value="F:ADP binding"/>
    <property type="evidence" value="ECO:0007669"/>
    <property type="project" value="InterPro"/>
</dbReference>
<evidence type="ECO:0000259" key="2">
    <source>
        <dbReference type="Pfam" id="PF00931"/>
    </source>
</evidence>
<keyword evidence="4" id="KW-1185">Reference proteome</keyword>
<dbReference type="InterPro" id="IPR002182">
    <property type="entry name" value="NB-ARC"/>
</dbReference>
<feature type="domain" description="NB-ARC" evidence="2">
    <location>
        <begin position="20"/>
        <end position="69"/>
    </location>
</feature>
<evidence type="ECO:0000256" key="1">
    <source>
        <dbReference type="SAM" id="MobiDB-lite"/>
    </source>
</evidence>
<evidence type="ECO:0000313" key="3">
    <source>
        <dbReference type="EMBL" id="KAK9997025.1"/>
    </source>
</evidence>